<dbReference type="GO" id="GO:0090729">
    <property type="term" value="F:toxin activity"/>
    <property type="evidence" value="ECO:0007669"/>
    <property type="project" value="UniProtKB-KW"/>
</dbReference>
<dbReference type="AlphaFoldDB" id="E5RM62"/>
<dbReference type="Pfam" id="PF03498">
    <property type="entry name" value="CDtoxinA"/>
    <property type="match status" value="1"/>
</dbReference>
<evidence type="ECO:0000256" key="4">
    <source>
        <dbReference type="ARBA" id="ARBA00022734"/>
    </source>
</evidence>
<keyword evidence="5" id="KW-0843">Virulence</keyword>
<evidence type="ECO:0000256" key="2">
    <source>
        <dbReference type="ARBA" id="ARBA00022656"/>
    </source>
</evidence>
<keyword evidence="3" id="KW-0732">Signal</keyword>
<evidence type="ECO:0000256" key="8">
    <source>
        <dbReference type="ARBA" id="ARBA00023237"/>
    </source>
</evidence>
<evidence type="ECO:0000256" key="5">
    <source>
        <dbReference type="ARBA" id="ARBA00023026"/>
    </source>
</evidence>
<keyword evidence="9" id="KW-0449">Lipoprotein</keyword>
<keyword evidence="8" id="KW-0998">Cell outer membrane</keyword>
<dbReference type="Gene3D" id="2.80.10.50">
    <property type="match status" value="1"/>
</dbReference>
<gene>
    <name evidence="10" type="primary">cdtC</name>
</gene>
<dbReference type="InterPro" id="IPR035992">
    <property type="entry name" value="Ricin_B-like_lectins"/>
</dbReference>
<protein>
    <submittedName>
        <fullName evidence="10">Cytolethal distending toxin C</fullName>
    </submittedName>
</protein>
<keyword evidence="7" id="KW-0564">Palmitate</keyword>
<dbReference type="CDD" id="cd23413">
    <property type="entry name" value="beta-trefoil_Ricin_CdtC"/>
    <property type="match status" value="1"/>
</dbReference>
<evidence type="ECO:0000256" key="6">
    <source>
        <dbReference type="ARBA" id="ARBA00023136"/>
    </source>
</evidence>
<dbReference type="EMBL" id="AB509351">
    <property type="protein sequence ID" value="BAJ52763.1"/>
    <property type="molecule type" value="Genomic_DNA"/>
</dbReference>
<keyword evidence="2" id="KW-0800">Toxin</keyword>
<evidence type="ECO:0000313" key="11">
    <source>
        <dbReference type="EMBL" id="BAJ52775.1"/>
    </source>
</evidence>
<accession>E5RM62</accession>
<dbReference type="SUPFAM" id="SSF50370">
    <property type="entry name" value="Ricin B-like lectins"/>
    <property type="match status" value="1"/>
</dbReference>
<dbReference type="RefSeq" id="WP_115646168.1">
    <property type="nucleotide sequence ID" value="NZ_UFUX01000001.1"/>
</dbReference>
<evidence type="ECO:0000256" key="9">
    <source>
        <dbReference type="ARBA" id="ARBA00023288"/>
    </source>
</evidence>
<evidence type="ECO:0000256" key="1">
    <source>
        <dbReference type="ARBA" id="ARBA00004459"/>
    </source>
</evidence>
<keyword evidence="4" id="KW-0430">Lectin</keyword>
<comment type="subcellular location">
    <subcellularLocation>
        <location evidence="1">Cell outer membrane</location>
        <topology evidence="1">Lipid-anchor</topology>
    </subcellularLocation>
</comment>
<dbReference type="InterPro" id="IPR003558">
    <property type="entry name" value="CDtoxinA/C"/>
</dbReference>
<evidence type="ECO:0000256" key="3">
    <source>
        <dbReference type="ARBA" id="ARBA00022729"/>
    </source>
</evidence>
<evidence type="ECO:0000313" key="10">
    <source>
        <dbReference type="EMBL" id="BAJ52763.1"/>
    </source>
</evidence>
<keyword evidence="6" id="KW-0472">Membrane</keyword>
<dbReference type="EMBL" id="AB509353">
    <property type="protein sequence ID" value="BAJ52775.1"/>
    <property type="molecule type" value="Genomic_DNA"/>
</dbReference>
<sequence length="189" mass="20936">MKKIFLLLFVCINFVLGVDLLPGYLSNYTPMFAMRSLDTGVSLSPLRNTSSKLEDQNWILREIVLDDELKQKDPLSKKLPFGYVQFVNPSNDDLCLAATSGSFKLKSCSNDLEFKHLETVFSIIPTITSAVQIRSVAMDGTKCIVSLNSSAPLDERFGLEPCIVDTGASLGLRQLMFFTPAIVEATPLY</sequence>
<name>E5RM62_CAMLA</name>
<evidence type="ECO:0000256" key="7">
    <source>
        <dbReference type="ARBA" id="ARBA00023139"/>
    </source>
</evidence>
<dbReference type="GO" id="GO:0009279">
    <property type="term" value="C:cell outer membrane"/>
    <property type="evidence" value="ECO:0007669"/>
    <property type="project" value="UniProtKB-SubCell"/>
</dbReference>
<reference evidence="10" key="1">
    <citation type="submission" date="2009-06" db="EMBL/GenBank/DDBJ databases">
        <title>Molecular analyses of full-length sytolethal distending toxin (cdt) gene operon from the urease-positive thermophilic Campylobacter organisms and comparison with those from other campylobacter.</title>
        <authorList>
            <person name="Nakanishi S."/>
            <person name="Tazumi A."/>
            <person name="Moore J."/>
            <person name="Millar C."/>
            <person name="Murayama O."/>
            <person name="Matsuda M."/>
        </authorList>
    </citation>
    <scope>NUCLEOTIDE SEQUENCE</scope>
    <source>
        <strain evidence="10">NCTC 12894</strain>
        <strain evidence="11">NCTC 12896</strain>
    </source>
</reference>
<dbReference type="GO" id="GO:0030246">
    <property type="term" value="F:carbohydrate binding"/>
    <property type="evidence" value="ECO:0007669"/>
    <property type="project" value="UniProtKB-KW"/>
</dbReference>
<organism evidence="10">
    <name type="scientific">Campylobacter lari</name>
    <dbReference type="NCBI Taxonomy" id="201"/>
    <lineage>
        <taxon>Bacteria</taxon>
        <taxon>Pseudomonadati</taxon>
        <taxon>Campylobacterota</taxon>
        <taxon>Epsilonproteobacteria</taxon>
        <taxon>Campylobacterales</taxon>
        <taxon>Campylobacteraceae</taxon>
        <taxon>Campylobacter</taxon>
    </lineage>
</organism>
<proteinExistence type="predicted"/>